<dbReference type="AlphaFoldDB" id="A0A3L6MZH8"/>
<evidence type="ECO:0000313" key="2">
    <source>
        <dbReference type="EMBL" id="RKK10468.1"/>
    </source>
</evidence>
<proteinExistence type="predicted"/>
<dbReference type="InterPro" id="IPR022698">
    <property type="entry name" value="OrsD"/>
</dbReference>
<feature type="region of interest" description="Disordered" evidence="1">
    <location>
        <begin position="64"/>
        <end position="83"/>
    </location>
</feature>
<accession>A0A3L6MZH8</accession>
<dbReference type="Proteomes" id="UP000270866">
    <property type="component" value="Unassembled WGS sequence"/>
</dbReference>
<dbReference type="EMBL" id="MRCU01000010">
    <property type="protein sequence ID" value="RKK10468.1"/>
    <property type="molecule type" value="Genomic_DNA"/>
</dbReference>
<sequence>MANNSLLDNLQLFFDTSARLLICTRESCKFALSNGPSRVTTHLREKHNISTEARKGLSQLLKSLSPAPLEPDDASPRADGSPEHDKLRVYEGFACTNCQFRTINLPLTRRHQSNPPDDCCDSGARSARPRRRLDLDPKFEYVYLKTWTTGSTRKYWIIKRGGSMVRQIDSPAVQAHLHGVLTREFNREQPPGLMTAAPPAQPAEMTAFPLQTPRLDRTGWDRTYSSRGRREVLAALIKHVDQKCAAFPLLHQSESPFLTPNFPSGNAAHFHLGL</sequence>
<feature type="compositionally biased region" description="Basic and acidic residues" evidence="1">
    <location>
        <begin position="74"/>
        <end position="83"/>
    </location>
</feature>
<comment type="caution">
    <text evidence="2">The sequence shown here is derived from an EMBL/GenBank/DDBJ whole genome shotgun (WGS) entry which is preliminary data.</text>
</comment>
<reference evidence="2 3" key="1">
    <citation type="journal article" date="2018" name="Sci. Rep.">
        <title>Characterisation of pathogen-specific regions and novel effector candidates in Fusarium oxysporum f. sp. cepae.</title>
        <authorList>
            <person name="Armitage A.D."/>
            <person name="Taylor A."/>
            <person name="Sobczyk M.K."/>
            <person name="Baxter L."/>
            <person name="Greenfield B.P."/>
            <person name="Bates H.J."/>
            <person name="Wilson F."/>
            <person name="Jackson A.C."/>
            <person name="Ott S."/>
            <person name="Harrison R.J."/>
            <person name="Clarkson J.P."/>
        </authorList>
    </citation>
    <scope>NUCLEOTIDE SEQUENCE [LARGE SCALE GENOMIC DNA]</scope>
    <source>
        <strain evidence="2 3">FoC_Fus2</strain>
    </source>
</reference>
<dbReference type="Pfam" id="PF12013">
    <property type="entry name" value="OrsD"/>
    <property type="match status" value="1"/>
</dbReference>
<evidence type="ECO:0000313" key="3">
    <source>
        <dbReference type="Proteomes" id="UP000270866"/>
    </source>
</evidence>
<gene>
    <name evidence="2" type="ORF">BFJ65_g14466</name>
</gene>
<protein>
    <submittedName>
        <fullName evidence="2">Uncharacterized protein</fullName>
    </submittedName>
</protein>
<organism evidence="2 3">
    <name type="scientific">Fusarium oxysporum f. sp. cepae</name>
    <dbReference type="NCBI Taxonomy" id="396571"/>
    <lineage>
        <taxon>Eukaryota</taxon>
        <taxon>Fungi</taxon>
        <taxon>Dikarya</taxon>
        <taxon>Ascomycota</taxon>
        <taxon>Pezizomycotina</taxon>
        <taxon>Sordariomycetes</taxon>
        <taxon>Hypocreomycetidae</taxon>
        <taxon>Hypocreales</taxon>
        <taxon>Nectriaceae</taxon>
        <taxon>Fusarium</taxon>
        <taxon>Fusarium oxysporum species complex</taxon>
    </lineage>
</organism>
<evidence type="ECO:0000256" key="1">
    <source>
        <dbReference type="SAM" id="MobiDB-lite"/>
    </source>
</evidence>
<name>A0A3L6MZH8_FUSOX</name>